<dbReference type="PANTHER" id="PTHR37550">
    <property type="entry name" value="ANTITOXIN VAPB1"/>
    <property type="match status" value="1"/>
</dbReference>
<proteinExistence type="inferred from homology"/>
<dbReference type="InterPro" id="IPR007159">
    <property type="entry name" value="SpoVT-AbrB_dom"/>
</dbReference>
<sequence>MRATAKLFMHGRSQAVRLPKEFRFEGTEVRVSKVGNKVILEPMKNQPIDVEAWFARLDELGARDFLPDGIPDDPPAEPDPRVFFDE</sequence>
<dbReference type="PROSITE" id="PS51740">
    <property type="entry name" value="SPOVT_ABRB"/>
    <property type="match status" value="1"/>
</dbReference>
<evidence type="ECO:0000259" key="4">
    <source>
        <dbReference type="PROSITE" id="PS51740"/>
    </source>
</evidence>
<dbReference type="SUPFAM" id="SSF89447">
    <property type="entry name" value="AbrB/MazE/MraZ-like"/>
    <property type="match status" value="1"/>
</dbReference>
<keyword evidence="2" id="KW-0238">DNA-binding</keyword>
<organism evidence="5 6">
    <name type="scientific">Bradyrhizobium erythrophlei</name>
    <dbReference type="NCBI Taxonomy" id="1437360"/>
    <lineage>
        <taxon>Bacteria</taxon>
        <taxon>Pseudomonadati</taxon>
        <taxon>Pseudomonadota</taxon>
        <taxon>Alphaproteobacteria</taxon>
        <taxon>Hyphomicrobiales</taxon>
        <taxon>Nitrobacteraceae</taxon>
        <taxon>Bradyrhizobium</taxon>
    </lineage>
</organism>
<evidence type="ECO:0000256" key="2">
    <source>
        <dbReference type="PROSITE-ProRule" id="PRU01076"/>
    </source>
</evidence>
<accession>A0A1M5IVZ8</accession>
<dbReference type="Gene3D" id="2.10.260.10">
    <property type="match status" value="1"/>
</dbReference>
<dbReference type="PANTHER" id="PTHR37550:SF3">
    <property type="entry name" value="ANTITOXIN VAPB1"/>
    <property type="match status" value="1"/>
</dbReference>
<dbReference type="GO" id="GO:0003677">
    <property type="term" value="F:DNA binding"/>
    <property type="evidence" value="ECO:0007669"/>
    <property type="project" value="UniProtKB-UniRule"/>
</dbReference>
<dbReference type="InterPro" id="IPR037914">
    <property type="entry name" value="SpoVT-AbrB_sf"/>
</dbReference>
<dbReference type="AlphaFoldDB" id="A0A1M5IVZ8"/>
<comment type="similarity">
    <text evidence="1">Belongs to the VapB family.</text>
</comment>
<evidence type="ECO:0000256" key="1">
    <source>
        <dbReference type="ARBA" id="ARBA00007924"/>
    </source>
</evidence>
<dbReference type="InterPro" id="IPR051734">
    <property type="entry name" value="VapB_TA_antitoxins"/>
</dbReference>
<evidence type="ECO:0000256" key="3">
    <source>
        <dbReference type="SAM" id="MobiDB-lite"/>
    </source>
</evidence>
<feature type="region of interest" description="Disordered" evidence="3">
    <location>
        <begin position="66"/>
        <end position="86"/>
    </location>
</feature>
<reference evidence="5 6" key="1">
    <citation type="submission" date="2016-11" db="EMBL/GenBank/DDBJ databases">
        <authorList>
            <person name="Jaros S."/>
            <person name="Januszkiewicz K."/>
            <person name="Wedrychowicz H."/>
        </authorList>
    </citation>
    <scope>NUCLEOTIDE SEQUENCE [LARGE SCALE GENOMIC DNA]</scope>
    <source>
        <strain evidence="5 6">GAS242</strain>
    </source>
</reference>
<dbReference type="Pfam" id="PF04014">
    <property type="entry name" value="MazE_antitoxin"/>
    <property type="match status" value="1"/>
</dbReference>
<protein>
    <submittedName>
        <fullName evidence="5">Antitoxin VapB</fullName>
    </submittedName>
</protein>
<feature type="domain" description="SpoVT-AbrB" evidence="4">
    <location>
        <begin position="5"/>
        <end position="45"/>
    </location>
</feature>
<evidence type="ECO:0000313" key="5">
    <source>
        <dbReference type="EMBL" id="SHG32130.1"/>
    </source>
</evidence>
<dbReference type="EMBL" id="LT670818">
    <property type="protein sequence ID" value="SHG32130.1"/>
    <property type="molecule type" value="Genomic_DNA"/>
</dbReference>
<dbReference type="SMART" id="SM00966">
    <property type="entry name" value="SpoVT_AbrB"/>
    <property type="match status" value="1"/>
</dbReference>
<evidence type="ECO:0000313" key="6">
    <source>
        <dbReference type="Proteomes" id="UP000190675"/>
    </source>
</evidence>
<dbReference type="Proteomes" id="UP000190675">
    <property type="component" value="Chromosome I"/>
</dbReference>
<gene>
    <name evidence="5" type="ORF">SAMN05444169_1816</name>
</gene>
<name>A0A1M5IVZ8_9BRAD</name>